<evidence type="ECO:0000256" key="10">
    <source>
        <dbReference type="PROSITE-ProRule" id="PRU01393"/>
    </source>
</evidence>
<dbReference type="GO" id="GO:0016579">
    <property type="term" value="P:protein deubiquitination"/>
    <property type="evidence" value="ECO:0007669"/>
    <property type="project" value="TreeGrafter"/>
</dbReference>
<feature type="active site" description="Proton donor" evidence="10">
    <location>
        <position position="164"/>
    </location>
</feature>
<feature type="site" description="Important for enzyme activity" evidence="10">
    <location>
        <position position="179"/>
    </location>
</feature>
<evidence type="ECO:0000256" key="9">
    <source>
        <dbReference type="ARBA" id="ARBA00073226"/>
    </source>
</evidence>
<dbReference type="EnsemblMetazoa" id="XM_001600959">
    <property type="protein sequence ID" value="XP_001601009"/>
    <property type="gene ID" value="LOC100118820"/>
</dbReference>
<dbReference type="GO" id="GO:0006511">
    <property type="term" value="P:ubiquitin-dependent protein catabolic process"/>
    <property type="evidence" value="ECO:0007669"/>
    <property type="project" value="UniProtKB-UniRule"/>
</dbReference>
<keyword evidence="5 10" id="KW-0833">Ubl conjugation pathway</keyword>
<dbReference type="AlphaFoldDB" id="A0A7M7TE66"/>
<dbReference type="EnsemblMetazoa" id="XM_003427390">
    <property type="protein sequence ID" value="XP_003427438"/>
    <property type="gene ID" value="LOC100118820"/>
</dbReference>
<dbReference type="InterPro" id="IPR036959">
    <property type="entry name" value="Peptidase_C12_UCH_sf"/>
</dbReference>
<sequence>MAWVPLESNPEVMTKFIHKLGVPTKWELMDVYGLDPELLAVLPKPVVALILLYPISPKTEDFKNELEKKEKDSGANNNKVYHLIQYVSNACGTVALIHSVANNLNRIELEDGVLKKFLEETKDLTSQQRGEKLMEAQGISSTHEDFAQEGQTEAPSEDEKVIHHFVAFVERDGSIYELDGRKPYPINHGSSNSETFLEDAARICREYMNREPGEVRFTMMALAAAE</sequence>
<keyword evidence="4 10" id="KW-0645">Protease</keyword>
<feature type="active site" description="Nucleophile" evidence="10">
    <location>
        <position position="91"/>
    </location>
</feature>
<evidence type="ECO:0000313" key="14">
    <source>
        <dbReference type="Proteomes" id="UP000002358"/>
    </source>
</evidence>
<keyword evidence="7 10" id="KW-0788">Thiol protease</keyword>
<evidence type="ECO:0000256" key="1">
    <source>
        <dbReference type="ARBA" id="ARBA00000707"/>
    </source>
</evidence>
<dbReference type="PANTHER" id="PTHR10589">
    <property type="entry name" value="UBIQUITIN CARBOXYL-TERMINAL HYDROLASE"/>
    <property type="match status" value="1"/>
</dbReference>
<dbReference type="SMR" id="A0A7M7TE66"/>
<gene>
    <name evidence="13" type="primary">100118820</name>
</gene>
<dbReference type="InterPro" id="IPR038765">
    <property type="entry name" value="Papain-like_cys_pep_sf"/>
</dbReference>
<dbReference type="FunCoup" id="A0A7M7TE66">
    <property type="interactions" value="672"/>
</dbReference>
<dbReference type="Proteomes" id="UP000002358">
    <property type="component" value="Chromosome 1"/>
</dbReference>
<protein>
    <recommendedName>
        <fullName evidence="9 11">Ubiquitin carboxyl-terminal hydrolase</fullName>
        <ecNumber evidence="3 11">3.4.19.12</ecNumber>
    </recommendedName>
</protein>
<dbReference type="PROSITE" id="PS00140">
    <property type="entry name" value="UCH_1"/>
    <property type="match status" value="1"/>
</dbReference>
<evidence type="ECO:0000256" key="2">
    <source>
        <dbReference type="ARBA" id="ARBA00009326"/>
    </source>
</evidence>
<dbReference type="PROSITE" id="PS52048">
    <property type="entry name" value="UCH_DOMAIN"/>
    <property type="match status" value="1"/>
</dbReference>
<evidence type="ECO:0000256" key="5">
    <source>
        <dbReference type="ARBA" id="ARBA00022786"/>
    </source>
</evidence>
<dbReference type="PANTHER" id="PTHR10589:SF17">
    <property type="entry name" value="UBIQUITIN CARBOXYL-TERMINAL HYDROLASE"/>
    <property type="match status" value="1"/>
</dbReference>
<evidence type="ECO:0000259" key="12">
    <source>
        <dbReference type="PROSITE" id="PS52048"/>
    </source>
</evidence>
<keyword evidence="6 10" id="KW-0378">Hydrolase</keyword>
<feature type="domain" description="UCH catalytic" evidence="12">
    <location>
        <begin position="2"/>
        <end position="224"/>
    </location>
</feature>
<evidence type="ECO:0000256" key="8">
    <source>
        <dbReference type="ARBA" id="ARBA00055560"/>
    </source>
</evidence>
<dbReference type="GO" id="GO:0004843">
    <property type="term" value="F:cysteine-type deubiquitinase activity"/>
    <property type="evidence" value="ECO:0007669"/>
    <property type="project" value="UniProtKB-UniRule"/>
</dbReference>
<dbReference type="OMA" id="IDLHYVC"/>
<dbReference type="Pfam" id="PF01088">
    <property type="entry name" value="Peptidase_C12"/>
    <property type="match status" value="1"/>
</dbReference>
<evidence type="ECO:0000256" key="7">
    <source>
        <dbReference type="ARBA" id="ARBA00022807"/>
    </source>
</evidence>
<dbReference type="SUPFAM" id="SSF54001">
    <property type="entry name" value="Cysteine proteinases"/>
    <property type="match status" value="1"/>
</dbReference>
<evidence type="ECO:0000313" key="13">
    <source>
        <dbReference type="EnsemblMetazoa" id="XP_032456977"/>
    </source>
</evidence>
<dbReference type="KEGG" id="nvi:100118820"/>
<name>A0A7M7TE66_NASVI</name>
<dbReference type="PRINTS" id="PR00707">
    <property type="entry name" value="UBCTHYDRLASE"/>
</dbReference>
<dbReference type="Gene3D" id="3.40.532.10">
    <property type="entry name" value="Peptidase C12, ubiquitin carboxyl-terminal hydrolase"/>
    <property type="match status" value="1"/>
</dbReference>
<evidence type="ECO:0000256" key="4">
    <source>
        <dbReference type="ARBA" id="ARBA00022670"/>
    </source>
</evidence>
<comment type="catalytic activity">
    <reaction evidence="1 10 11">
        <text>Thiol-dependent hydrolysis of ester, thioester, amide, peptide and isopeptide bonds formed by the C-terminal Gly of ubiquitin (a 76-residue protein attached to proteins as an intracellular targeting signal).</text>
        <dbReference type="EC" id="3.4.19.12"/>
    </reaction>
</comment>
<comment type="function">
    <text evidence="8">Ubiquitin-protein hydrolase is involved both in the processing of ubiquitin precursors and of ubiquitinated proteins. This enzyme is a thiol protease that recognizes and hydrolyzes a peptide bond at the C-terminal glycine of ubiquitin.</text>
</comment>
<evidence type="ECO:0000256" key="6">
    <source>
        <dbReference type="ARBA" id="ARBA00022801"/>
    </source>
</evidence>
<comment type="similarity">
    <text evidence="2 10 11">Belongs to the peptidase C12 family.</text>
</comment>
<dbReference type="GO" id="GO:0005737">
    <property type="term" value="C:cytoplasm"/>
    <property type="evidence" value="ECO:0007669"/>
    <property type="project" value="TreeGrafter"/>
</dbReference>
<dbReference type="EnsemblMetazoa" id="XM_032601086">
    <property type="protein sequence ID" value="XP_032456977"/>
    <property type="gene ID" value="LOC100118820"/>
</dbReference>
<accession>A0A7M7TE66</accession>
<proteinExistence type="inferred from homology"/>
<organism evidence="13 14">
    <name type="scientific">Nasonia vitripennis</name>
    <name type="common">Parasitic wasp</name>
    <dbReference type="NCBI Taxonomy" id="7425"/>
    <lineage>
        <taxon>Eukaryota</taxon>
        <taxon>Metazoa</taxon>
        <taxon>Ecdysozoa</taxon>
        <taxon>Arthropoda</taxon>
        <taxon>Hexapoda</taxon>
        <taxon>Insecta</taxon>
        <taxon>Pterygota</taxon>
        <taxon>Neoptera</taxon>
        <taxon>Endopterygota</taxon>
        <taxon>Hymenoptera</taxon>
        <taxon>Apocrita</taxon>
        <taxon>Proctotrupomorpha</taxon>
        <taxon>Chalcidoidea</taxon>
        <taxon>Pteromalidae</taxon>
        <taxon>Pteromalinae</taxon>
        <taxon>Nasonia</taxon>
    </lineage>
</organism>
<dbReference type="FunFam" id="3.40.532.10:FF:000006">
    <property type="entry name" value="Ubiquitin carboxyl-terminal hydrolase"/>
    <property type="match status" value="1"/>
</dbReference>
<dbReference type="InParanoid" id="A0A7M7TE66"/>
<evidence type="ECO:0000256" key="11">
    <source>
        <dbReference type="RuleBase" id="RU361215"/>
    </source>
</evidence>
<evidence type="ECO:0000256" key="3">
    <source>
        <dbReference type="ARBA" id="ARBA00012759"/>
    </source>
</evidence>
<dbReference type="EC" id="3.4.19.12" evidence="3 11"/>
<dbReference type="OrthoDB" id="427186at2759"/>
<keyword evidence="14" id="KW-1185">Reference proteome</keyword>
<dbReference type="CDD" id="cd09616">
    <property type="entry name" value="Peptidase_C12_UCH_L1_L3"/>
    <property type="match status" value="1"/>
</dbReference>
<dbReference type="InterPro" id="IPR057254">
    <property type="entry name" value="UCH_AS"/>
</dbReference>
<dbReference type="InterPro" id="IPR001578">
    <property type="entry name" value="Peptidase_C12_UCH"/>
</dbReference>
<feature type="site" description="Transition state stabilizer" evidence="10">
    <location>
        <position position="85"/>
    </location>
</feature>
<reference evidence="13" key="1">
    <citation type="submission" date="2021-01" db="UniProtKB">
        <authorList>
            <consortium name="EnsemblMetazoa"/>
        </authorList>
    </citation>
    <scope>IDENTIFICATION</scope>
</reference>